<feature type="domain" description="YetF C-terminal" evidence="8">
    <location>
        <begin position="81"/>
        <end position="145"/>
    </location>
</feature>
<dbReference type="EMBL" id="JAUHTQ010000001">
    <property type="protein sequence ID" value="MDN4492033.1"/>
    <property type="molecule type" value="Genomic_DNA"/>
</dbReference>
<feature type="transmembrane region" description="Helical" evidence="7">
    <location>
        <begin position="59"/>
        <end position="76"/>
    </location>
</feature>
<dbReference type="PANTHER" id="PTHR34582:SF6">
    <property type="entry name" value="UPF0702 TRANSMEMBRANE PROTEIN YCAP"/>
    <property type="match status" value="1"/>
</dbReference>
<evidence type="ECO:0000256" key="3">
    <source>
        <dbReference type="ARBA" id="ARBA00022475"/>
    </source>
</evidence>
<dbReference type="PANTHER" id="PTHR34582">
    <property type="entry name" value="UPF0702 TRANSMEMBRANE PROTEIN YCAP"/>
    <property type="match status" value="1"/>
</dbReference>
<dbReference type="InterPro" id="IPR007353">
    <property type="entry name" value="DUF421"/>
</dbReference>
<keyword evidence="3" id="KW-1003">Cell membrane</keyword>
<evidence type="ECO:0000259" key="9">
    <source>
        <dbReference type="Pfam" id="PF20730"/>
    </source>
</evidence>
<dbReference type="InterPro" id="IPR023090">
    <property type="entry name" value="UPF0702_alpha/beta_dom_sf"/>
</dbReference>
<comment type="similarity">
    <text evidence="2">Belongs to the UPF0702 family.</text>
</comment>
<evidence type="ECO:0000313" key="10">
    <source>
        <dbReference type="EMBL" id="MDN4492033.1"/>
    </source>
</evidence>
<dbReference type="InterPro" id="IPR048454">
    <property type="entry name" value="YetF_N"/>
</dbReference>
<dbReference type="Proteomes" id="UP001172743">
    <property type="component" value="Unassembled WGS sequence"/>
</dbReference>
<comment type="caution">
    <text evidence="10">The sequence shown here is derived from an EMBL/GenBank/DDBJ whole genome shotgun (WGS) entry which is preliminary data.</text>
</comment>
<evidence type="ECO:0000256" key="7">
    <source>
        <dbReference type="SAM" id="Phobius"/>
    </source>
</evidence>
<evidence type="ECO:0000256" key="4">
    <source>
        <dbReference type="ARBA" id="ARBA00022692"/>
    </source>
</evidence>
<organism evidence="10 11">
    <name type="scientific">Ureibacillus aquaedulcis</name>
    <dbReference type="NCBI Taxonomy" id="3058421"/>
    <lineage>
        <taxon>Bacteria</taxon>
        <taxon>Bacillati</taxon>
        <taxon>Bacillota</taxon>
        <taxon>Bacilli</taxon>
        <taxon>Bacillales</taxon>
        <taxon>Caryophanaceae</taxon>
        <taxon>Ureibacillus</taxon>
    </lineage>
</organism>
<keyword evidence="6 7" id="KW-0472">Membrane</keyword>
<name>A0ABT8GKU2_9BACL</name>
<keyword evidence="5 7" id="KW-1133">Transmembrane helix</keyword>
<evidence type="ECO:0000259" key="8">
    <source>
        <dbReference type="Pfam" id="PF04239"/>
    </source>
</evidence>
<protein>
    <submittedName>
        <fullName evidence="10">DUF421 domain-containing protein</fullName>
    </submittedName>
</protein>
<keyword evidence="4 7" id="KW-0812">Transmembrane</keyword>
<sequence>MEMYMGVAIKFIVAVVCIVIILRIIGQKELSQTTPIDLIFIVLLVDIVGGMIHEKDFKFTHILFMVAVWGLLIWGAEKLTKKKTFERLIDGKPEIIIENGSVNSQLMKKENLTMQELNTQLRKKGVFNIEEVRVGILEIDGSISVDVSREDFKQ</sequence>
<comment type="subcellular location">
    <subcellularLocation>
        <location evidence="1">Cell membrane</location>
        <topology evidence="1">Multi-pass membrane protein</topology>
    </subcellularLocation>
</comment>
<evidence type="ECO:0000256" key="1">
    <source>
        <dbReference type="ARBA" id="ARBA00004651"/>
    </source>
</evidence>
<evidence type="ECO:0000313" key="11">
    <source>
        <dbReference type="Proteomes" id="UP001172743"/>
    </source>
</evidence>
<feature type="domain" description="YetF-like N-terminal transmembrane" evidence="9">
    <location>
        <begin position="4"/>
        <end position="74"/>
    </location>
</feature>
<evidence type="ECO:0000256" key="6">
    <source>
        <dbReference type="ARBA" id="ARBA00023136"/>
    </source>
</evidence>
<dbReference type="Gene3D" id="3.30.240.20">
    <property type="entry name" value="bsu07140 like domains"/>
    <property type="match status" value="1"/>
</dbReference>
<dbReference type="Pfam" id="PF20730">
    <property type="entry name" value="YetF_N"/>
    <property type="match status" value="1"/>
</dbReference>
<reference evidence="10" key="1">
    <citation type="submission" date="2023-07" db="EMBL/GenBank/DDBJ databases">
        <title>Ureibacillus sp. isolated from freshwater well.</title>
        <authorList>
            <person name="Kirdat K."/>
            <person name="Bhatt A."/>
            <person name="Teware R."/>
            <person name="Bhavsar Y."/>
            <person name="Yadav A."/>
        </authorList>
    </citation>
    <scope>NUCLEOTIDE SEQUENCE</scope>
    <source>
        <strain evidence="10">BA0131</strain>
    </source>
</reference>
<feature type="transmembrane region" description="Helical" evidence="7">
    <location>
        <begin position="36"/>
        <end position="53"/>
    </location>
</feature>
<dbReference type="Pfam" id="PF04239">
    <property type="entry name" value="DUF421"/>
    <property type="match status" value="1"/>
</dbReference>
<dbReference type="RefSeq" id="WP_301136141.1">
    <property type="nucleotide sequence ID" value="NZ_JAUHTQ010000001.1"/>
</dbReference>
<keyword evidence="11" id="KW-1185">Reference proteome</keyword>
<feature type="transmembrane region" description="Helical" evidence="7">
    <location>
        <begin position="6"/>
        <end position="24"/>
    </location>
</feature>
<evidence type="ECO:0000256" key="5">
    <source>
        <dbReference type="ARBA" id="ARBA00022989"/>
    </source>
</evidence>
<proteinExistence type="inferred from homology"/>
<evidence type="ECO:0000256" key="2">
    <source>
        <dbReference type="ARBA" id="ARBA00006448"/>
    </source>
</evidence>
<accession>A0ABT8GKU2</accession>
<gene>
    <name evidence="10" type="ORF">QYB95_00655</name>
</gene>